<dbReference type="Gene3D" id="3.40.50.1820">
    <property type="entry name" value="alpha/beta hydrolase"/>
    <property type="match status" value="1"/>
</dbReference>
<feature type="domain" description="Dienelactone hydrolase" evidence="1">
    <location>
        <begin position="34"/>
        <end position="242"/>
    </location>
</feature>
<reference evidence="3" key="1">
    <citation type="submission" date="2023-07" db="EMBL/GenBank/DDBJ databases">
        <title>Whole genome shotgun sequence of Streptomyces achromogenes subsp. rubradiris NBRC 14000.</title>
        <authorList>
            <person name="Komaki H."/>
            <person name="Tamura T."/>
        </authorList>
    </citation>
    <scope>NUCLEOTIDE SEQUENCE [LARGE SCALE GENOMIC DNA]</scope>
    <source>
        <strain evidence="3">NBRC 14000</strain>
    </source>
</reference>
<protein>
    <submittedName>
        <fullName evidence="2">Carboxymethylenebutenolidase</fullName>
    </submittedName>
</protein>
<name>A0ABQ3R934_STRRR</name>
<evidence type="ECO:0000313" key="2">
    <source>
        <dbReference type="EMBL" id="GHI52364.1"/>
    </source>
</evidence>
<dbReference type="SUPFAM" id="SSF53474">
    <property type="entry name" value="alpha/beta-Hydrolases"/>
    <property type="match status" value="1"/>
</dbReference>
<dbReference type="PANTHER" id="PTHR46623:SF6">
    <property type="entry name" value="ALPHA_BETA-HYDROLASES SUPERFAMILY PROTEIN"/>
    <property type="match status" value="1"/>
</dbReference>
<comment type="caution">
    <text evidence="2">The sequence shown here is derived from an EMBL/GenBank/DDBJ whole genome shotgun (WGS) entry which is preliminary data.</text>
</comment>
<organism evidence="2 3">
    <name type="scientific">Streptomyces rubradiris</name>
    <name type="common">Streptomyces achromogenes subsp. rubradiris</name>
    <dbReference type="NCBI Taxonomy" id="285531"/>
    <lineage>
        <taxon>Bacteria</taxon>
        <taxon>Bacillati</taxon>
        <taxon>Actinomycetota</taxon>
        <taxon>Actinomycetes</taxon>
        <taxon>Kitasatosporales</taxon>
        <taxon>Streptomycetaceae</taxon>
        <taxon>Streptomyces</taxon>
    </lineage>
</organism>
<dbReference type="InterPro" id="IPR029058">
    <property type="entry name" value="AB_hydrolase_fold"/>
</dbReference>
<sequence length="248" mass="26559">MCHSTDSRPPAVADPGSVAEEGLIELTSQDGTAFTAFHAQPDEPNGRGVVILPDIRGVHAYYQELARRFAEAGFPAVVLDYYGRTAGLGPRDDAFEWEPHFKQLVPDRVAEDARAAVAFLTGKNPGVAVFSVGFCLGGGHSWRLAGAGLGLAGSIGFYGLPGLAEDRLKDISAPLLLLLAGNDVATSQEDFAAFRGKLDDAGKSYEYKVYEGAPHSFFDGGSAEWKDISADAWRRVLDFTARHAERVA</sequence>
<dbReference type="RefSeq" id="WP_189991055.1">
    <property type="nucleotide sequence ID" value="NZ_BNCB01000003.1"/>
</dbReference>
<proteinExistence type="predicted"/>
<dbReference type="EMBL" id="BNEA01000007">
    <property type="protein sequence ID" value="GHI52364.1"/>
    <property type="molecule type" value="Genomic_DNA"/>
</dbReference>
<evidence type="ECO:0000313" key="3">
    <source>
        <dbReference type="Proteomes" id="UP000646738"/>
    </source>
</evidence>
<dbReference type="InterPro" id="IPR051049">
    <property type="entry name" value="Dienelactone_hydrolase-like"/>
</dbReference>
<keyword evidence="3" id="KW-1185">Reference proteome</keyword>
<evidence type="ECO:0000259" key="1">
    <source>
        <dbReference type="Pfam" id="PF01738"/>
    </source>
</evidence>
<dbReference type="Pfam" id="PF01738">
    <property type="entry name" value="DLH"/>
    <property type="match status" value="1"/>
</dbReference>
<accession>A0ABQ3R934</accession>
<dbReference type="InterPro" id="IPR002925">
    <property type="entry name" value="Dienelactn_hydro"/>
</dbReference>
<dbReference type="Proteomes" id="UP000646738">
    <property type="component" value="Unassembled WGS sequence"/>
</dbReference>
<gene>
    <name evidence="2" type="ORF">Srubr_22100</name>
</gene>
<dbReference type="PANTHER" id="PTHR46623">
    <property type="entry name" value="CARBOXYMETHYLENEBUTENOLIDASE-RELATED"/>
    <property type="match status" value="1"/>
</dbReference>